<sequence>MSPGTVLIVAILLSLLVYYFSSIATGSKQLVAKLRVQIGVEGKDKMFLLKLLQDRVKQLPVDAQLEYKASLTNPKSGEHNGSAFAASHMNGVYGSDVIRSTAAIEADIDDYDHHQKYS</sequence>
<name>A0ABM0M6L3_SACKO</name>
<dbReference type="Proteomes" id="UP000694865">
    <property type="component" value="Unplaced"/>
</dbReference>
<accession>A0ABM0M6L3</accession>
<dbReference type="RefSeq" id="XP_006815654.1">
    <property type="nucleotide sequence ID" value="XM_006815591.1"/>
</dbReference>
<evidence type="ECO:0000313" key="2">
    <source>
        <dbReference type="RefSeq" id="XP_006815654.1"/>
    </source>
</evidence>
<gene>
    <name evidence="2" type="primary">LOC102801001</name>
</gene>
<dbReference type="GeneID" id="102801001"/>
<keyword evidence="1" id="KW-1185">Reference proteome</keyword>
<organism evidence="1 2">
    <name type="scientific">Saccoglossus kowalevskii</name>
    <name type="common">Acorn worm</name>
    <dbReference type="NCBI Taxonomy" id="10224"/>
    <lineage>
        <taxon>Eukaryota</taxon>
        <taxon>Metazoa</taxon>
        <taxon>Hemichordata</taxon>
        <taxon>Enteropneusta</taxon>
        <taxon>Harrimaniidae</taxon>
        <taxon>Saccoglossus</taxon>
    </lineage>
</organism>
<reference evidence="2" key="1">
    <citation type="submission" date="2025-08" db="UniProtKB">
        <authorList>
            <consortium name="RefSeq"/>
        </authorList>
    </citation>
    <scope>IDENTIFICATION</scope>
    <source>
        <tissue evidence="2">Testes</tissue>
    </source>
</reference>
<evidence type="ECO:0000313" key="1">
    <source>
        <dbReference type="Proteomes" id="UP000694865"/>
    </source>
</evidence>
<proteinExistence type="predicted"/>
<protein>
    <submittedName>
        <fullName evidence="2">Uncharacterized protein LOC102801001</fullName>
    </submittedName>
</protein>